<keyword evidence="6" id="KW-1185">Reference proteome</keyword>
<dbReference type="Gene3D" id="1.25.10.10">
    <property type="entry name" value="Leucine-rich Repeat Variant"/>
    <property type="match status" value="1"/>
</dbReference>
<dbReference type="PANTHER" id="PTHR13387">
    <property type="entry name" value="PROTEIN HGH1 HOMOLOG"/>
    <property type="match status" value="1"/>
</dbReference>
<evidence type="ECO:0000259" key="3">
    <source>
        <dbReference type="Pfam" id="PF04063"/>
    </source>
</evidence>
<sequence length="371" mass="41370">MGEKTAFEELSFLFAKGNDEIKSAACKEILGLSGNDSMIDDLVGVHHIINPELVKLMASDNELGMMAGSVLVNLSSHPNGAQSLVGLHCSSHMSCRPDVLRSALIGRCVENICNANSKLADICSMILSNISRDLPCVQMLSEELDGNILQRLMDILFSPDFNKSGCDLQHLPNVFANIAQSPVIRSYIIERAEQFKNNFLNSMHSVELLGNENKYRKRGLLALYRNLSLNKADHTLILDGAVIRLFTSALFTLVNSLKYDHDSHTEVGKKSMDPELCVLLLDTLLVFCATKRGRNIMRECDVYVALKEVHATTNDKAIEIATEKIVDILIRTEEEIGIDDYLDLEIPNHLVEKFEKCDVEDAKEIEESKMN</sequence>
<evidence type="ECO:0000256" key="2">
    <source>
        <dbReference type="ARBA" id="ARBA00014076"/>
    </source>
</evidence>
<organism evidence="5 6">
    <name type="scientific">Laodelphax striatellus</name>
    <name type="common">Small brown planthopper</name>
    <name type="synonym">Delphax striatella</name>
    <dbReference type="NCBI Taxonomy" id="195883"/>
    <lineage>
        <taxon>Eukaryota</taxon>
        <taxon>Metazoa</taxon>
        <taxon>Ecdysozoa</taxon>
        <taxon>Arthropoda</taxon>
        <taxon>Hexapoda</taxon>
        <taxon>Insecta</taxon>
        <taxon>Pterygota</taxon>
        <taxon>Neoptera</taxon>
        <taxon>Paraneoptera</taxon>
        <taxon>Hemiptera</taxon>
        <taxon>Auchenorrhyncha</taxon>
        <taxon>Fulgoroidea</taxon>
        <taxon>Delphacidae</taxon>
        <taxon>Criomorphinae</taxon>
        <taxon>Laodelphax</taxon>
    </lineage>
</organism>
<dbReference type="EMBL" id="QKKF02007161">
    <property type="protein sequence ID" value="RZF46123.1"/>
    <property type="molecule type" value="Genomic_DNA"/>
</dbReference>
<dbReference type="PANTHER" id="PTHR13387:SF9">
    <property type="entry name" value="PROTEIN HGH1 HOMOLOG"/>
    <property type="match status" value="1"/>
</dbReference>
<dbReference type="InterPro" id="IPR007205">
    <property type="entry name" value="Protein_HGH1_N"/>
</dbReference>
<protein>
    <recommendedName>
        <fullName evidence="2">Protein HGH1 homolog</fullName>
    </recommendedName>
</protein>
<dbReference type="Pfam" id="PF04064">
    <property type="entry name" value="DUF384"/>
    <property type="match status" value="1"/>
</dbReference>
<feature type="domain" description="Protein HGH1 C-terminal" evidence="4">
    <location>
        <begin position="283"/>
        <end position="336"/>
    </location>
</feature>
<accession>A0A482XJW6</accession>
<proteinExistence type="inferred from homology"/>
<dbReference type="InterPro" id="IPR016024">
    <property type="entry name" value="ARM-type_fold"/>
</dbReference>
<dbReference type="FunCoup" id="A0A482XJW6">
    <property type="interactions" value="1538"/>
</dbReference>
<dbReference type="Proteomes" id="UP000291343">
    <property type="component" value="Unassembled WGS sequence"/>
</dbReference>
<dbReference type="InterPro" id="IPR039717">
    <property type="entry name" value="Hgh1"/>
</dbReference>
<dbReference type="STRING" id="195883.A0A482XJW6"/>
<dbReference type="InParanoid" id="A0A482XJW6"/>
<reference evidence="5 6" key="1">
    <citation type="journal article" date="2017" name="Gigascience">
        <title>Genome sequence of the small brown planthopper, Laodelphax striatellus.</title>
        <authorList>
            <person name="Zhu J."/>
            <person name="Jiang F."/>
            <person name="Wang X."/>
            <person name="Yang P."/>
            <person name="Bao Y."/>
            <person name="Zhao W."/>
            <person name="Wang W."/>
            <person name="Lu H."/>
            <person name="Wang Q."/>
            <person name="Cui N."/>
            <person name="Li J."/>
            <person name="Chen X."/>
            <person name="Luo L."/>
            <person name="Yu J."/>
            <person name="Kang L."/>
            <person name="Cui F."/>
        </authorList>
    </citation>
    <scope>NUCLEOTIDE SEQUENCE [LARGE SCALE GENOMIC DNA]</scope>
    <source>
        <strain evidence="5">Lst14</strain>
    </source>
</reference>
<comment type="caution">
    <text evidence="5">The sequence shown here is derived from an EMBL/GenBank/DDBJ whole genome shotgun (WGS) entry which is preliminary data.</text>
</comment>
<feature type="domain" description="Protein HGH1 N-terminal" evidence="3">
    <location>
        <begin position="112"/>
        <end position="265"/>
    </location>
</feature>
<dbReference type="InterPro" id="IPR011989">
    <property type="entry name" value="ARM-like"/>
</dbReference>
<evidence type="ECO:0000259" key="4">
    <source>
        <dbReference type="Pfam" id="PF04064"/>
    </source>
</evidence>
<dbReference type="InterPro" id="IPR007206">
    <property type="entry name" value="Protein_HGH1_C"/>
</dbReference>
<comment type="similarity">
    <text evidence="1">Belongs to the HGH1 family.</text>
</comment>
<dbReference type="AlphaFoldDB" id="A0A482XJW6"/>
<dbReference type="SUPFAM" id="SSF48371">
    <property type="entry name" value="ARM repeat"/>
    <property type="match status" value="1"/>
</dbReference>
<evidence type="ECO:0000256" key="1">
    <source>
        <dbReference type="ARBA" id="ARBA00006712"/>
    </source>
</evidence>
<gene>
    <name evidence="5" type="ORF">LSTR_LSTR012983</name>
</gene>
<dbReference type="OrthoDB" id="338814at2759"/>
<evidence type="ECO:0000313" key="6">
    <source>
        <dbReference type="Proteomes" id="UP000291343"/>
    </source>
</evidence>
<dbReference type="Pfam" id="PF04063">
    <property type="entry name" value="DUF383"/>
    <property type="match status" value="1"/>
</dbReference>
<name>A0A482XJW6_LAOST</name>
<evidence type="ECO:0000313" key="5">
    <source>
        <dbReference type="EMBL" id="RZF46123.1"/>
    </source>
</evidence>
<dbReference type="SMR" id="A0A482XJW6"/>